<evidence type="ECO:0000313" key="1">
    <source>
        <dbReference type="EMBL" id="CAI9733809.1"/>
    </source>
</evidence>
<reference evidence="1" key="1">
    <citation type="submission" date="2023-08" db="EMBL/GenBank/DDBJ databases">
        <authorList>
            <person name="Alioto T."/>
            <person name="Alioto T."/>
            <person name="Gomez Garrido J."/>
        </authorList>
    </citation>
    <scope>NUCLEOTIDE SEQUENCE</scope>
</reference>
<dbReference type="Proteomes" id="UP001162480">
    <property type="component" value="Chromosome 15"/>
</dbReference>
<name>A0AA36BGT6_OCTVU</name>
<evidence type="ECO:0000313" key="2">
    <source>
        <dbReference type="Proteomes" id="UP001162480"/>
    </source>
</evidence>
<sequence length="124" mass="14213">MKWTSSRHSRLVHHQDTCCNGTLGYARSDPHVTCSDMRCCNTSETVAVYPINDVLGFRFRCVPRVFFRHNCYEAGKNVRTSEEEHDYTPRICCDGAKFIVDINKFHAAMTIRCVARTKYGVTIS</sequence>
<gene>
    <name evidence="1" type="ORF">OCTVUL_1B030776</name>
</gene>
<protein>
    <submittedName>
        <fullName evidence="1">Uncharacterized protein</fullName>
    </submittedName>
</protein>
<dbReference type="AlphaFoldDB" id="A0AA36BGT6"/>
<proteinExistence type="predicted"/>
<organism evidence="1 2">
    <name type="scientific">Octopus vulgaris</name>
    <name type="common">Common octopus</name>
    <dbReference type="NCBI Taxonomy" id="6645"/>
    <lineage>
        <taxon>Eukaryota</taxon>
        <taxon>Metazoa</taxon>
        <taxon>Spiralia</taxon>
        <taxon>Lophotrochozoa</taxon>
        <taxon>Mollusca</taxon>
        <taxon>Cephalopoda</taxon>
        <taxon>Coleoidea</taxon>
        <taxon>Octopodiformes</taxon>
        <taxon>Octopoda</taxon>
        <taxon>Incirrata</taxon>
        <taxon>Octopodidae</taxon>
        <taxon>Octopus</taxon>
    </lineage>
</organism>
<keyword evidence="2" id="KW-1185">Reference proteome</keyword>
<accession>A0AA36BGT6</accession>
<dbReference type="EMBL" id="OX597828">
    <property type="protein sequence ID" value="CAI9733809.1"/>
    <property type="molecule type" value="Genomic_DNA"/>
</dbReference>